<dbReference type="PRINTS" id="PR00125">
    <property type="entry name" value="ATPASEDELTA"/>
</dbReference>
<reference evidence="8 9" key="1">
    <citation type="submission" date="2017-08" db="EMBL/GenBank/DDBJ databases">
        <title>Complete genome sequence of Mucilaginibacter sp. strain BJC16-A31.</title>
        <authorList>
            <consortium name="Henan University of Science and Technology"/>
            <person name="You X."/>
        </authorList>
    </citation>
    <scope>NUCLEOTIDE SEQUENCE [LARGE SCALE GENOMIC DNA]</scope>
    <source>
        <strain evidence="8 9">BJC16-A31</strain>
    </source>
</reference>
<evidence type="ECO:0000256" key="2">
    <source>
        <dbReference type="ARBA" id="ARBA00022448"/>
    </source>
</evidence>
<accession>A0A223NSX4</accession>
<name>A0A223NSX4_9SPHI</name>
<dbReference type="OrthoDB" id="9802471at2"/>
<evidence type="ECO:0000256" key="4">
    <source>
        <dbReference type="ARBA" id="ARBA00023065"/>
    </source>
</evidence>
<keyword evidence="7" id="KW-1003">Cell membrane</keyword>
<dbReference type="AlphaFoldDB" id="A0A223NSX4"/>
<comment type="function">
    <text evidence="7">This protein is part of the stalk that links CF(0) to CF(1). It either transmits conformational changes from CF(0) to CF(1) or is implicated in proton conduction.</text>
</comment>
<keyword evidence="6 7" id="KW-0066">ATP synthesis</keyword>
<evidence type="ECO:0000313" key="8">
    <source>
        <dbReference type="EMBL" id="ASU32860.1"/>
    </source>
</evidence>
<evidence type="ECO:0000313" key="9">
    <source>
        <dbReference type="Proteomes" id="UP000215002"/>
    </source>
</evidence>
<dbReference type="SUPFAM" id="SSF47928">
    <property type="entry name" value="N-terminal domain of the delta subunit of the F1F0-ATP synthase"/>
    <property type="match status" value="1"/>
</dbReference>
<keyword evidence="7" id="KW-0139">CF(1)</keyword>
<keyword evidence="3 7" id="KW-0375">Hydrogen ion transport</keyword>
<evidence type="ECO:0000256" key="6">
    <source>
        <dbReference type="ARBA" id="ARBA00023310"/>
    </source>
</evidence>
<dbReference type="NCBIfam" id="TIGR01145">
    <property type="entry name" value="ATP_synt_delta"/>
    <property type="match status" value="1"/>
</dbReference>
<dbReference type="InterPro" id="IPR026015">
    <property type="entry name" value="ATP_synth_OSCP/delta_N_sf"/>
</dbReference>
<dbReference type="KEGG" id="muc:MuYL_0960"/>
<dbReference type="Proteomes" id="UP000215002">
    <property type="component" value="Chromosome"/>
</dbReference>
<dbReference type="GO" id="GO:0045259">
    <property type="term" value="C:proton-transporting ATP synthase complex"/>
    <property type="evidence" value="ECO:0007669"/>
    <property type="project" value="UniProtKB-KW"/>
</dbReference>
<dbReference type="InterPro" id="IPR000711">
    <property type="entry name" value="ATPase_OSCP/dsu"/>
</dbReference>
<evidence type="ECO:0000256" key="5">
    <source>
        <dbReference type="ARBA" id="ARBA00023136"/>
    </source>
</evidence>
<dbReference type="Pfam" id="PF00213">
    <property type="entry name" value="OSCP"/>
    <property type="match status" value="1"/>
</dbReference>
<dbReference type="EMBL" id="CP022743">
    <property type="protein sequence ID" value="ASU32860.1"/>
    <property type="molecule type" value="Genomic_DNA"/>
</dbReference>
<dbReference type="PANTHER" id="PTHR11910">
    <property type="entry name" value="ATP SYNTHASE DELTA CHAIN"/>
    <property type="match status" value="1"/>
</dbReference>
<evidence type="ECO:0000256" key="3">
    <source>
        <dbReference type="ARBA" id="ARBA00022781"/>
    </source>
</evidence>
<dbReference type="GO" id="GO:0005886">
    <property type="term" value="C:plasma membrane"/>
    <property type="evidence" value="ECO:0007669"/>
    <property type="project" value="UniProtKB-SubCell"/>
</dbReference>
<dbReference type="GO" id="GO:0046933">
    <property type="term" value="F:proton-transporting ATP synthase activity, rotational mechanism"/>
    <property type="evidence" value="ECO:0007669"/>
    <property type="project" value="UniProtKB-UniRule"/>
</dbReference>
<dbReference type="HAMAP" id="MF_01416">
    <property type="entry name" value="ATP_synth_delta_bact"/>
    <property type="match status" value="1"/>
</dbReference>
<keyword evidence="2 7" id="KW-0813">Transport</keyword>
<keyword evidence="9" id="KW-1185">Reference proteome</keyword>
<proteinExistence type="inferred from homology"/>
<keyword evidence="4 7" id="KW-0406">Ion transport</keyword>
<comment type="similarity">
    <text evidence="7">Belongs to the ATPase delta chain family.</text>
</comment>
<evidence type="ECO:0000256" key="1">
    <source>
        <dbReference type="ARBA" id="ARBA00004370"/>
    </source>
</evidence>
<dbReference type="RefSeq" id="WP_094569402.1">
    <property type="nucleotide sequence ID" value="NZ_CP022743.1"/>
</dbReference>
<sequence>MSELTVAARYAKSIIDLAREQNLVEPVKGDMELFLRTLKANPELRAVLANPIVSHSKKVKILEEIFASKVNKVTLAFFKLMVNKGRGEVLYTTAGEYVNLYDIKNNIIHASVVSATALSEANKQTMIADIIAATGGTVKLETKVDANLIGGFVLTVGDRQIDTSIASDLHKLKKEFATRAVSN</sequence>
<organism evidence="8 9">
    <name type="scientific">Mucilaginibacter xinganensis</name>
    <dbReference type="NCBI Taxonomy" id="1234841"/>
    <lineage>
        <taxon>Bacteria</taxon>
        <taxon>Pseudomonadati</taxon>
        <taxon>Bacteroidota</taxon>
        <taxon>Sphingobacteriia</taxon>
        <taxon>Sphingobacteriales</taxon>
        <taxon>Sphingobacteriaceae</taxon>
        <taxon>Mucilaginibacter</taxon>
    </lineage>
</organism>
<gene>
    <name evidence="7" type="primary">atpH</name>
    <name evidence="8" type="ORF">MuYL_0960</name>
</gene>
<comment type="subcellular location">
    <subcellularLocation>
        <location evidence="7">Cell membrane</location>
        <topology evidence="7">Peripheral membrane protein</topology>
    </subcellularLocation>
    <subcellularLocation>
        <location evidence="1">Membrane</location>
    </subcellularLocation>
</comment>
<keyword evidence="5 7" id="KW-0472">Membrane</keyword>
<evidence type="ECO:0000256" key="7">
    <source>
        <dbReference type="HAMAP-Rule" id="MF_01416"/>
    </source>
</evidence>
<protein>
    <recommendedName>
        <fullName evidence="7">ATP synthase subunit delta</fullName>
    </recommendedName>
    <alternativeName>
        <fullName evidence="7">ATP synthase F(1) sector subunit delta</fullName>
    </alternativeName>
    <alternativeName>
        <fullName evidence="7">F-type ATPase subunit delta</fullName>
        <shortName evidence="7">F-ATPase subunit delta</shortName>
    </alternativeName>
</protein>
<dbReference type="Gene3D" id="1.10.520.20">
    <property type="entry name" value="N-terminal domain of the delta subunit of the F1F0-ATP synthase"/>
    <property type="match status" value="1"/>
</dbReference>
<comment type="function">
    <text evidence="7">F(1)F(0) ATP synthase produces ATP from ADP in the presence of a proton or sodium gradient. F-type ATPases consist of two structural domains, F(1) containing the extramembraneous catalytic core and F(0) containing the membrane proton channel, linked together by a central stalk and a peripheral stalk. During catalysis, ATP synthesis in the catalytic domain of F(1) is coupled via a rotary mechanism of the central stalk subunits to proton translocation.</text>
</comment>